<evidence type="ECO:0000313" key="3">
    <source>
        <dbReference type="EMBL" id="CAD6551396.1"/>
    </source>
</evidence>
<organism evidence="3 4">
    <name type="scientific">Paraburkholderia metrosideri</name>
    <dbReference type="NCBI Taxonomy" id="580937"/>
    <lineage>
        <taxon>Bacteria</taxon>
        <taxon>Pseudomonadati</taxon>
        <taxon>Pseudomonadota</taxon>
        <taxon>Betaproteobacteria</taxon>
        <taxon>Burkholderiales</taxon>
        <taxon>Burkholderiaceae</taxon>
        <taxon>Paraburkholderia</taxon>
    </lineage>
</organism>
<dbReference type="Proteomes" id="UP000598032">
    <property type="component" value="Unassembled WGS sequence"/>
</dbReference>
<evidence type="ECO:0000256" key="2">
    <source>
        <dbReference type="ARBA" id="ARBA00022801"/>
    </source>
</evidence>
<dbReference type="InterPro" id="IPR029069">
    <property type="entry name" value="HotDog_dom_sf"/>
</dbReference>
<comment type="caution">
    <text evidence="3">The sequence shown here is derived from an EMBL/GenBank/DDBJ whole genome shotgun (WGS) entry which is preliminary data.</text>
</comment>
<proteinExistence type="inferred from homology"/>
<reference evidence="3 4" key="1">
    <citation type="submission" date="2020-10" db="EMBL/GenBank/DDBJ databases">
        <authorList>
            <person name="Peeters C."/>
        </authorList>
    </citation>
    <scope>NUCLEOTIDE SEQUENCE [LARGE SCALE GENOMIC DNA]</scope>
    <source>
        <strain evidence="3 4">LMG 28140</strain>
    </source>
</reference>
<comment type="similarity">
    <text evidence="1">Belongs to the 4-hydroxybenzoyl-CoA thioesterase family.</text>
</comment>
<evidence type="ECO:0000313" key="4">
    <source>
        <dbReference type="Proteomes" id="UP000598032"/>
    </source>
</evidence>
<keyword evidence="4" id="KW-1185">Reference proteome</keyword>
<dbReference type="InterPro" id="IPR050563">
    <property type="entry name" value="4-hydroxybenzoyl-CoA_TE"/>
</dbReference>
<dbReference type="Gene3D" id="3.10.129.10">
    <property type="entry name" value="Hotdog Thioesterase"/>
    <property type="match status" value="1"/>
</dbReference>
<protein>
    <recommendedName>
        <fullName evidence="5">Thioesterase superfamily protein</fullName>
    </recommendedName>
</protein>
<name>A0ABN7I755_9BURK</name>
<evidence type="ECO:0008006" key="5">
    <source>
        <dbReference type="Google" id="ProtNLM"/>
    </source>
</evidence>
<dbReference type="Pfam" id="PF13279">
    <property type="entry name" value="4HBT_2"/>
    <property type="match status" value="1"/>
</dbReference>
<keyword evidence="2" id="KW-0378">Hydrolase</keyword>
<dbReference type="PANTHER" id="PTHR31793:SF27">
    <property type="entry name" value="NOVEL THIOESTERASE SUPERFAMILY DOMAIN AND SAPOSIN A-TYPE DOMAIN CONTAINING PROTEIN (0610012H03RIK)"/>
    <property type="match status" value="1"/>
</dbReference>
<dbReference type="CDD" id="cd00586">
    <property type="entry name" value="4HBT"/>
    <property type="match status" value="1"/>
</dbReference>
<dbReference type="EMBL" id="CAJHCP010000011">
    <property type="protein sequence ID" value="CAD6551396.1"/>
    <property type="molecule type" value="Genomic_DNA"/>
</dbReference>
<evidence type="ECO:0000256" key="1">
    <source>
        <dbReference type="ARBA" id="ARBA00005953"/>
    </source>
</evidence>
<dbReference type="SUPFAM" id="SSF54637">
    <property type="entry name" value="Thioesterase/thiol ester dehydrase-isomerase"/>
    <property type="match status" value="1"/>
</dbReference>
<gene>
    <name evidence="3" type="ORF">LMG28140_05025</name>
</gene>
<dbReference type="PANTHER" id="PTHR31793">
    <property type="entry name" value="4-HYDROXYBENZOYL-COA THIOESTERASE FAMILY MEMBER"/>
    <property type="match status" value="1"/>
</dbReference>
<accession>A0ABN7I755</accession>
<sequence>MSQRSTHAGHCYGEYGSRTIGKALHPVTMSAHGNLNLNLTSHPATMSKPAPAERSAYPHFLPITTRWMDNDVYGHVNNVIYYSYFDTVVNEYLVRAGVLDFEHGATIGLVVETHCNYFAPLVFPDRIEAGLRVVRLGTTSVRYEVGLFREGSDQPAAQGHFVHVYVDRATRRPVSLPDNLRAALQPLAVDMWTE</sequence>